<sequence length="190" mass="22962">MPNRDYTIERDGRGRERLVRTSSNRERGSHGRARSTRELLNEAEEREEELKGEVLSLQARLSYAQRDNWQYQNLVNEHRHCRNLRGELEAQVREVRRLEDLLTDEEDTTARLKHKNEELKEKYRLMKRGNREEEFKLRYEEKRAEADLLRRRLAERDEMLALAETRIADKNRTILYLKNYLRSHGFHVGD</sequence>
<organism evidence="2 3">
    <name type="scientific">Hyaloscypha hepaticicola</name>
    <dbReference type="NCBI Taxonomy" id="2082293"/>
    <lineage>
        <taxon>Eukaryota</taxon>
        <taxon>Fungi</taxon>
        <taxon>Dikarya</taxon>
        <taxon>Ascomycota</taxon>
        <taxon>Pezizomycotina</taxon>
        <taxon>Leotiomycetes</taxon>
        <taxon>Helotiales</taxon>
        <taxon>Hyaloscyphaceae</taxon>
        <taxon>Hyaloscypha</taxon>
    </lineage>
</organism>
<proteinExistence type="predicted"/>
<reference evidence="2 3" key="1">
    <citation type="submission" date="2016-05" db="EMBL/GenBank/DDBJ databases">
        <title>A degradative enzymes factory behind the ericoid mycorrhizal symbiosis.</title>
        <authorList>
            <consortium name="DOE Joint Genome Institute"/>
            <person name="Martino E."/>
            <person name="Morin E."/>
            <person name="Grelet G."/>
            <person name="Kuo A."/>
            <person name="Kohler A."/>
            <person name="Daghino S."/>
            <person name="Barry K."/>
            <person name="Choi C."/>
            <person name="Cichocki N."/>
            <person name="Clum A."/>
            <person name="Copeland A."/>
            <person name="Hainaut M."/>
            <person name="Haridas S."/>
            <person name="Labutti K."/>
            <person name="Lindquist E."/>
            <person name="Lipzen A."/>
            <person name="Khouja H.-R."/>
            <person name="Murat C."/>
            <person name="Ohm R."/>
            <person name="Olson A."/>
            <person name="Spatafora J."/>
            <person name="Veneault-Fourrey C."/>
            <person name="Henrissat B."/>
            <person name="Grigoriev I."/>
            <person name="Martin F."/>
            <person name="Perotto S."/>
        </authorList>
    </citation>
    <scope>NUCLEOTIDE SEQUENCE [LARGE SCALE GENOMIC DNA]</scope>
    <source>
        <strain evidence="2 3">UAMH 7357</strain>
    </source>
</reference>
<dbReference type="OrthoDB" id="3561697at2759"/>
<protein>
    <submittedName>
        <fullName evidence="2">Uncharacterized protein</fullName>
    </submittedName>
</protein>
<dbReference type="AlphaFoldDB" id="A0A2J6QN43"/>
<gene>
    <name evidence="2" type="ORF">NA56DRAFT_143527</name>
</gene>
<dbReference type="EMBL" id="KZ613465">
    <property type="protein sequence ID" value="PMD27688.1"/>
    <property type="molecule type" value="Genomic_DNA"/>
</dbReference>
<evidence type="ECO:0000313" key="2">
    <source>
        <dbReference type="EMBL" id="PMD27688.1"/>
    </source>
</evidence>
<name>A0A2J6QN43_9HELO</name>
<evidence type="ECO:0000313" key="3">
    <source>
        <dbReference type="Proteomes" id="UP000235672"/>
    </source>
</evidence>
<dbReference type="Proteomes" id="UP000235672">
    <property type="component" value="Unassembled WGS sequence"/>
</dbReference>
<feature type="region of interest" description="Disordered" evidence="1">
    <location>
        <begin position="1"/>
        <end position="38"/>
    </location>
</feature>
<accession>A0A2J6QN43</accession>
<evidence type="ECO:0000256" key="1">
    <source>
        <dbReference type="SAM" id="MobiDB-lite"/>
    </source>
</evidence>
<keyword evidence="3" id="KW-1185">Reference proteome</keyword>